<feature type="transmembrane region" description="Helical" evidence="8">
    <location>
        <begin position="249"/>
        <end position="271"/>
    </location>
</feature>
<comment type="similarity">
    <text evidence="2">Belongs to the binding-protein-dependent transport system permease family. FecCD subfamily.</text>
</comment>
<keyword evidence="3" id="KW-0813">Transport</keyword>
<comment type="caution">
    <text evidence="9">The sequence shown here is derived from an EMBL/GenBank/DDBJ whole genome shotgun (WGS) entry which is preliminary data.</text>
</comment>
<accession>A0ABT9FN36</accession>
<reference evidence="9 10" key="1">
    <citation type="submission" date="2022-10" db="EMBL/GenBank/DDBJ databases">
        <title>Paenibacillus description and whole genome data of maize root bacterial community.</title>
        <authorList>
            <person name="Marton D."/>
            <person name="Farkas M."/>
            <person name="Cserhati M."/>
        </authorList>
    </citation>
    <scope>NUCLEOTIDE SEQUENCE [LARGE SCALE GENOMIC DNA]</scope>
    <source>
        <strain evidence="9 10">P96</strain>
    </source>
</reference>
<gene>
    <name evidence="9" type="ORF">OIN60_05075</name>
</gene>
<evidence type="ECO:0000256" key="1">
    <source>
        <dbReference type="ARBA" id="ARBA00004651"/>
    </source>
</evidence>
<organism evidence="9 10">
    <name type="scientific">Paenibacillus zeirhizosphaerae</name>
    <dbReference type="NCBI Taxonomy" id="2987519"/>
    <lineage>
        <taxon>Bacteria</taxon>
        <taxon>Bacillati</taxon>
        <taxon>Bacillota</taxon>
        <taxon>Bacilli</taxon>
        <taxon>Bacillales</taxon>
        <taxon>Paenibacillaceae</taxon>
        <taxon>Paenibacillus</taxon>
    </lineage>
</organism>
<dbReference type="Pfam" id="PF01032">
    <property type="entry name" value="FecCD"/>
    <property type="match status" value="1"/>
</dbReference>
<dbReference type="SUPFAM" id="SSF81345">
    <property type="entry name" value="ABC transporter involved in vitamin B12 uptake, BtuC"/>
    <property type="match status" value="1"/>
</dbReference>
<evidence type="ECO:0000256" key="7">
    <source>
        <dbReference type="ARBA" id="ARBA00023136"/>
    </source>
</evidence>
<evidence type="ECO:0000256" key="5">
    <source>
        <dbReference type="ARBA" id="ARBA00022692"/>
    </source>
</evidence>
<dbReference type="InterPro" id="IPR037294">
    <property type="entry name" value="ABC_BtuC-like"/>
</dbReference>
<keyword evidence="4" id="KW-1003">Cell membrane</keyword>
<feature type="transmembrane region" description="Helical" evidence="8">
    <location>
        <begin position="291"/>
        <end position="310"/>
    </location>
</feature>
<dbReference type="EMBL" id="JAPCKK010000011">
    <property type="protein sequence ID" value="MDP4096141.1"/>
    <property type="molecule type" value="Genomic_DNA"/>
</dbReference>
<dbReference type="RefSeq" id="WP_305753767.1">
    <property type="nucleotide sequence ID" value="NZ_JAPCKK010000011.1"/>
</dbReference>
<feature type="transmembrane region" description="Helical" evidence="8">
    <location>
        <begin position="12"/>
        <end position="34"/>
    </location>
</feature>
<feature type="transmembrane region" description="Helical" evidence="8">
    <location>
        <begin position="129"/>
        <end position="148"/>
    </location>
</feature>
<keyword evidence="7 8" id="KW-0472">Membrane</keyword>
<feature type="transmembrane region" description="Helical" evidence="8">
    <location>
        <begin position="160"/>
        <end position="182"/>
    </location>
</feature>
<comment type="subcellular location">
    <subcellularLocation>
        <location evidence="1">Cell membrane</location>
        <topology evidence="1">Multi-pass membrane protein</topology>
    </subcellularLocation>
</comment>
<feature type="transmembrane region" description="Helical" evidence="8">
    <location>
        <begin position="202"/>
        <end position="221"/>
    </location>
</feature>
<evidence type="ECO:0000313" key="9">
    <source>
        <dbReference type="EMBL" id="MDP4096141.1"/>
    </source>
</evidence>
<dbReference type="PANTHER" id="PTHR30472">
    <property type="entry name" value="FERRIC ENTEROBACTIN TRANSPORT SYSTEM PERMEASE PROTEIN"/>
    <property type="match status" value="1"/>
</dbReference>
<proteinExistence type="inferred from homology"/>
<sequence length="342" mass="36091">MKPQGIWYSQRGARTFTVSAVLIALIVIVLVISVNSGHTSLSPMQVLRTFMGMGSRTESLILFEFRLPRIVISLLVGAGLAVAGAVLQGVSRNPLADPGILGINSGAGLAVILYVSLNPLRTDASPFTLPVLAILGSFGAAAAIYWLAYRRHKGLSTARLLLAGIAMAAGIQSLMLVLVIRLDERNYNFVANWLAGSIWGTNWDFVLALLPWIVILIPFVISKSRQMDVLMLGDQTAAGLGSVLNRERLLLVAAAVALSGACVSVSGGISFLGLIGPHLARSLVGPRHKHFVPVSALVGALIMLAGDSIARTIIQPSGIPTGIVVAVIGAPYFLYLLSRSRG</sequence>
<keyword evidence="10" id="KW-1185">Reference proteome</keyword>
<dbReference type="Proteomes" id="UP001241848">
    <property type="component" value="Unassembled WGS sequence"/>
</dbReference>
<dbReference type="CDD" id="cd06550">
    <property type="entry name" value="TM_ABC_iron-siderophores_like"/>
    <property type="match status" value="1"/>
</dbReference>
<dbReference type="PANTHER" id="PTHR30472:SF64">
    <property type="entry name" value="IRON(3+)-HYDROXAMATE IMPORT SYSTEM PERMEASE PROTEIN FHUG"/>
    <property type="match status" value="1"/>
</dbReference>
<evidence type="ECO:0000256" key="8">
    <source>
        <dbReference type="SAM" id="Phobius"/>
    </source>
</evidence>
<feature type="transmembrane region" description="Helical" evidence="8">
    <location>
        <begin position="67"/>
        <end position="87"/>
    </location>
</feature>
<evidence type="ECO:0000313" key="10">
    <source>
        <dbReference type="Proteomes" id="UP001241848"/>
    </source>
</evidence>
<protein>
    <submittedName>
        <fullName evidence="9">Iron ABC transporter permease</fullName>
    </submittedName>
</protein>
<keyword evidence="5 8" id="KW-0812">Transmembrane</keyword>
<evidence type="ECO:0000256" key="2">
    <source>
        <dbReference type="ARBA" id="ARBA00007935"/>
    </source>
</evidence>
<name>A0ABT9FN36_9BACL</name>
<evidence type="ECO:0000256" key="6">
    <source>
        <dbReference type="ARBA" id="ARBA00022989"/>
    </source>
</evidence>
<evidence type="ECO:0000256" key="3">
    <source>
        <dbReference type="ARBA" id="ARBA00022448"/>
    </source>
</evidence>
<feature type="transmembrane region" description="Helical" evidence="8">
    <location>
        <begin position="99"/>
        <end position="117"/>
    </location>
</feature>
<feature type="transmembrane region" description="Helical" evidence="8">
    <location>
        <begin position="317"/>
        <end position="337"/>
    </location>
</feature>
<dbReference type="Gene3D" id="1.10.3470.10">
    <property type="entry name" value="ABC transporter involved in vitamin B12 uptake, BtuC"/>
    <property type="match status" value="1"/>
</dbReference>
<dbReference type="InterPro" id="IPR000522">
    <property type="entry name" value="ABC_transptr_permease_BtuC"/>
</dbReference>
<evidence type="ECO:0000256" key="4">
    <source>
        <dbReference type="ARBA" id="ARBA00022475"/>
    </source>
</evidence>
<keyword evidence="6 8" id="KW-1133">Transmembrane helix</keyword>